<dbReference type="HOGENOM" id="CLU_010186_7_0_11"/>
<proteinExistence type="inferred from homology"/>
<evidence type="ECO:0000256" key="7">
    <source>
        <dbReference type="RuleBase" id="RU365090"/>
    </source>
</evidence>
<dbReference type="Gene3D" id="2.40.340.10">
    <property type="entry name" value="MoeA, C-terminal, domain IV"/>
    <property type="match status" value="1"/>
</dbReference>
<dbReference type="Gene3D" id="3.90.105.10">
    <property type="entry name" value="Molybdopterin biosynthesis moea protein, domain 2"/>
    <property type="match status" value="1"/>
</dbReference>
<comment type="pathway">
    <text evidence="2 7">Cofactor biosynthesis; molybdopterin biosynthesis.</text>
</comment>
<evidence type="ECO:0000256" key="3">
    <source>
        <dbReference type="ARBA" id="ARBA00010763"/>
    </source>
</evidence>
<keyword evidence="7 9" id="KW-0808">Transferase</keyword>
<comment type="cofactor">
    <cofactor evidence="7">
        <name>Mg(2+)</name>
        <dbReference type="ChEBI" id="CHEBI:18420"/>
    </cofactor>
</comment>
<dbReference type="RefSeq" id="WP_042528801.1">
    <property type="nucleotide sequence ID" value="NZ_CP010827.1"/>
</dbReference>
<keyword evidence="5 7" id="KW-0501">Molybdenum cofactor biosynthesis</keyword>
<comment type="function">
    <text evidence="1 7">Catalyzes the insertion of molybdate into adenylated molybdopterin with the concomitant release of AMP.</text>
</comment>
<comment type="similarity">
    <text evidence="3 7">Belongs to the MoeA family.</text>
</comment>
<evidence type="ECO:0000256" key="2">
    <source>
        <dbReference type="ARBA" id="ARBA00005046"/>
    </source>
</evidence>
<dbReference type="Proteomes" id="UP000031890">
    <property type="component" value="Chromosome"/>
</dbReference>
<dbReference type="Gene3D" id="2.170.190.11">
    <property type="entry name" value="Molybdopterin biosynthesis moea protein, domain 3"/>
    <property type="match status" value="1"/>
</dbReference>
<feature type="domain" description="MoaB/Mog" evidence="8">
    <location>
        <begin position="172"/>
        <end position="306"/>
    </location>
</feature>
<dbReference type="InterPro" id="IPR036688">
    <property type="entry name" value="MoeA_C_domain_IV_sf"/>
</dbReference>
<protein>
    <recommendedName>
        <fullName evidence="7">Molybdopterin molybdenumtransferase</fullName>
        <ecNumber evidence="7">2.10.1.1</ecNumber>
    </recommendedName>
</protein>
<dbReference type="Pfam" id="PF03454">
    <property type="entry name" value="MoeA_C"/>
    <property type="match status" value="1"/>
</dbReference>
<reference evidence="9 10" key="1">
    <citation type="journal article" date="2015" name="Genome Announc.">
        <title>Complete Genome Sequence and Annotation of Corynebacterium singulare DSM 44357, Isolated from a Human Semen Specimen.</title>
        <authorList>
            <person name="Merten M."/>
            <person name="Brinkrolf K."/>
            <person name="Albersmeier A."/>
            <person name="Kutter Y."/>
            <person name="Ruckert C."/>
            <person name="Tauch A."/>
        </authorList>
    </citation>
    <scope>NUCLEOTIDE SEQUENCE [LARGE SCALE GENOMIC DNA]</scope>
    <source>
        <strain evidence="9">IBS B52218</strain>
    </source>
</reference>
<evidence type="ECO:0000256" key="5">
    <source>
        <dbReference type="ARBA" id="ARBA00023150"/>
    </source>
</evidence>
<dbReference type="InterPro" id="IPR005110">
    <property type="entry name" value="MoeA_linker/N"/>
</dbReference>
<dbReference type="GO" id="GO:0005829">
    <property type="term" value="C:cytosol"/>
    <property type="evidence" value="ECO:0007669"/>
    <property type="project" value="TreeGrafter"/>
</dbReference>
<sequence>MRTYEEHLAAVRAALPQPRAVSTPLTSAFGRRAATTYRAEADLPPFDNSQMDGYALPTCDGGTFTVGRTIAAGNVPGELTDGSALPIMTGAKVPAGTATIVPVEHCEPPHFPEEGATVTVPAAPEQFIRRAGSDVQAGTILINEHALLDAPSIATLASQGLTEVLTFAPARILICTGGAEIGGDGEATIPDSNAPMLAALATQYGIDVAGFVRTNDDPSALRADLAEAVITHRPDVIVTSGGISHGKFEVIRQIFEEDGWFGHVAQQPGGPQGLSRLGDVPVVCFPGNPISTLVSFRLYLAPVLGRTPAPFHAHLTEPADGLNNREQFRRGTISIADGTAHASFLGGTSSHLMSQAIGATALIRIPAGSQLSAGDLVEVFPLS</sequence>
<dbReference type="UniPathway" id="UPA00344"/>
<keyword evidence="4 7" id="KW-0500">Molybdenum</keyword>
<dbReference type="GO" id="GO:0006777">
    <property type="term" value="P:Mo-molybdopterin cofactor biosynthetic process"/>
    <property type="evidence" value="ECO:0007669"/>
    <property type="project" value="UniProtKB-UniRule"/>
</dbReference>
<dbReference type="InterPro" id="IPR036425">
    <property type="entry name" value="MoaB/Mog-like_dom_sf"/>
</dbReference>
<name>A0A0B6ESC8_9CORY</name>
<evidence type="ECO:0000313" key="9">
    <source>
        <dbReference type="EMBL" id="AJI77693.1"/>
    </source>
</evidence>
<dbReference type="AlphaFoldDB" id="A0A0B6ESC8"/>
<dbReference type="OrthoDB" id="9804758at2"/>
<dbReference type="CDD" id="cd00887">
    <property type="entry name" value="MoeA"/>
    <property type="match status" value="1"/>
</dbReference>
<organism evidence="9 10">
    <name type="scientific">Corynebacterium singulare</name>
    <dbReference type="NCBI Taxonomy" id="161899"/>
    <lineage>
        <taxon>Bacteria</taxon>
        <taxon>Bacillati</taxon>
        <taxon>Actinomycetota</taxon>
        <taxon>Actinomycetes</taxon>
        <taxon>Mycobacteriales</taxon>
        <taxon>Corynebacteriaceae</taxon>
        <taxon>Corynebacterium</taxon>
    </lineage>
</organism>
<dbReference type="PANTHER" id="PTHR10192:SF5">
    <property type="entry name" value="GEPHYRIN"/>
    <property type="match status" value="1"/>
</dbReference>
<dbReference type="PANTHER" id="PTHR10192">
    <property type="entry name" value="MOLYBDOPTERIN BIOSYNTHESIS PROTEIN"/>
    <property type="match status" value="1"/>
</dbReference>
<dbReference type="Pfam" id="PF03453">
    <property type="entry name" value="MoeA_N"/>
    <property type="match status" value="1"/>
</dbReference>
<dbReference type="STRING" id="161899.CSING_00625"/>
<dbReference type="InterPro" id="IPR005111">
    <property type="entry name" value="MoeA_C_domain_IV"/>
</dbReference>
<evidence type="ECO:0000256" key="6">
    <source>
        <dbReference type="ARBA" id="ARBA00047317"/>
    </source>
</evidence>
<evidence type="ECO:0000256" key="4">
    <source>
        <dbReference type="ARBA" id="ARBA00022505"/>
    </source>
</evidence>
<evidence type="ECO:0000313" key="10">
    <source>
        <dbReference type="Proteomes" id="UP000031890"/>
    </source>
</evidence>
<gene>
    <name evidence="9" type="primary">moeA3</name>
    <name evidence="9" type="ORF">CSING_00625</name>
</gene>
<evidence type="ECO:0000256" key="1">
    <source>
        <dbReference type="ARBA" id="ARBA00002901"/>
    </source>
</evidence>
<dbReference type="InterPro" id="IPR038987">
    <property type="entry name" value="MoeA-like"/>
</dbReference>
<dbReference type="SUPFAM" id="SSF53218">
    <property type="entry name" value="Molybdenum cofactor biosynthesis proteins"/>
    <property type="match status" value="1"/>
</dbReference>
<dbReference type="Pfam" id="PF00994">
    <property type="entry name" value="MoCF_biosynth"/>
    <property type="match status" value="1"/>
</dbReference>
<dbReference type="SUPFAM" id="SSF63882">
    <property type="entry name" value="MoeA N-terminal region -like"/>
    <property type="match status" value="1"/>
</dbReference>
<dbReference type="SMART" id="SM00852">
    <property type="entry name" value="MoCF_biosynth"/>
    <property type="match status" value="1"/>
</dbReference>
<dbReference type="EMBL" id="CP010827">
    <property type="protein sequence ID" value="AJI77693.1"/>
    <property type="molecule type" value="Genomic_DNA"/>
</dbReference>
<accession>A0A0B6ESC8</accession>
<dbReference type="SUPFAM" id="SSF63867">
    <property type="entry name" value="MoeA C-terminal domain-like"/>
    <property type="match status" value="1"/>
</dbReference>
<dbReference type="EC" id="2.10.1.1" evidence="7"/>
<dbReference type="InterPro" id="IPR001453">
    <property type="entry name" value="MoaB/Mog_dom"/>
</dbReference>
<dbReference type="GO" id="GO:0046872">
    <property type="term" value="F:metal ion binding"/>
    <property type="evidence" value="ECO:0007669"/>
    <property type="project" value="UniProtKB-UniRule"/>
</dbReference>
<evidence type="ECO:0000259" key="8">
    <source>
        <dbReference type="SMART" id="SM00852"/>
    </source>
</evidence>
<keyword evidence="7" id="KW-0479">Metal-binding</keyword>
<dbReference type="InterPro" id="IPR036135">
    <property type="entry name" value="MoeA_linker/N_sf"/>
</dbReference>
<dbReference type="KEGG" id="csx:CSING_00625"/>
<keyword evidence="7" id="KW-0460">Magnesium</keyword>
<dbReference type="Gene3D" id="3.40.980.10">
    <property type="entry name" value="MoaB/Mog-like domain"/>
    <property type="match status" value="1"/>
</dbReference>
<comment type="catalytic activity">
    <reaction evidence="6">
        <text>adenylyl-molybdopterin + molybdate = Mo-molybdopterin + AMP + H(+)</text>
        <dbReference type="Rhea" id="RHEA:35047"/>
        <dbReference type="ChEBI" id="CHEBI:15378"/>
        <dbReference type="ChEBI" id="CHEBI:36264"/>
        <dbReference type="ChEBI" id="CHEBI:62727"/>
        <dbReference type="ChEBI" id="CHEBI:71302"/>
        <dbReference type="ChEBI" id="CHEBI:456215"/>
        <dbReference type="EC" id="2.10.1.1"/>
    </reaction>
</comment>
<dbReference type="GO" id="GO:0061599">
    <property type="term" value="F:molybdopterin molybdotransferase activity"/>
    <property type="evidence" value="ECO:0007669"/>
    <property type="project" value="UniProtKB-UniRule"/>
</dbReference>